<dbReference type="PROSITE" id="PS50102">
    <property type="entry name" value="RRM"/>
    <property type="match status" value="2"/>
</dbReference>
<dbReference type="InterPro" id="IPR012677">
    <property type="entry name" value="Nucleotide-bd_a/b_plait_sf"/>
</dbReference>
<reference evidence="6 7" key="1">
    <citation type="submission" date="2019-03" db="EMBL/GenBank/DDBJ databases">
        <title>Single cell metagenomics reveals metabolic interactions within the superorganism composed of flagellate Streblomastix strix and complex community of Bacteroidetes bacteria on its surface.</title>
        <authorList>
            <person name="Treitli S.C."/>
            <person name="Kolisko M."/>
            <person name="Husnik F."/>
            <person name="Keeling P."/>
            <person name="Hampl V."/>
        </authorList>
    </citation>
    <scope>NUCLEOTIDE SEQUENCE [LARGE SCALE GENOMIC DNA]</scope>
    <source>
        <strain evidence="6">ST1C</strain>
    </source>
</reference>
<gene>
    <name evidence="6" type="ORF">EZS28_025142</name>
</gene>
<evidence type="ECO:0000256" key="2">
    <source>
        <dbReference type="ARBA" id="ARBA00022884"/>
    </source>
</evidence>
<feature type="compositionally biased region" description="Polar residues" evidence="4">
    <location>
        <begin position="1"/>
        <end position="21"/>
    </location>
</feature>
<evidence type="ECO:0000313" key="7">
    <source>
        <dbReference type="Proteomes" id="UP000324800"/>
    </source>
</evidence>
<feature type="domain" description="RRM" evidence="5">
    <location>
        <begin position="109"/>
        <end position="181"/>
    </location>
</feature>
<keyword evidence="1" id="KW-0677">Repeat</keyword>
<dbReference type="InterPro" id="IPR035979">
    <property type="entry name" value="RBD_domain_sf"/>
</dbReference>
<dbReference type="Pfam" id="PF00076">
    <property type="entry name" value="RRM_1"/>
    <property type="match status" value="2"/>
</dbReference>
<proteinExistence type="predicted"/>
<protein>
    <recommendedName>
        <fullName evidence="5">RRM domain-containing protein</fullName>
    </recommendedName>
</protein>
<dbReference type="PANTHER" id="PTHR24012">
    <property type="entry name" value="RNA BINDING PROTEIN"/>
    <property type="match status" value="1"/>
</dbReference>
<dbReference type="OrthoDB" id="407442at2759"/>
<dbReference type="GO" id="GO:0003723">
    <property type="term" value="F:RNA binding"/>
    <property type="evidence" value="ECO:0007669"/>
    <property type="project" value="UniProtKB-UniRule"/>
</dbReference>
<evidence type="ECO:0000256" key="3">
    <source>
        <dbReference type="PROSITE-ProRule" id="PRU00176"/>
    </source>
</evidence>
<dbReference type="Gene3D" id="3.30.70.330">
    <property type="match status" value="2"/>
</dbReference>
<organism evidence="6 7">
    <name type="scientific">Streblomastix strix</name>
    <dbReference type="NCBI Taxonomy" id="222440"/>
    <lineage>
        <taxon>Eukaryota</taxon>
        <taxon>Metamonada</taxon>
        <taxon>Preaxostyla</taxon>
        <taxon>Oxymonadida</taxon>
        <taxon>Streblomastigidae</taxon>
        <taxon>Streblomastix</taxon>
    </lineage>
</organism>
<evidence type="ECO:0000256" key="1">
    <source>
        <dbReference type="ARBA" id="ARBA00022737"/>
    </source>
</evidence>
<dbReference type="SUPFAM" id="SSF54928">
    <property type="entry name" value="RNA-binding domain, RBD"/>
    <property type="match status" value="1"/>
</dbReference>
<feature type="domain" description="RRM" evidence="5">
    <location>
        <begin position="28"/>
        <end position="107"/>
    </location>
</feature>
<accession>A0A5J4VA74</accession>
<dbReference type="SMART" id="SM00360">
    <property type="entry name" value="RRM"/>
    <property type="match status" value="2"/>
</dbReference>
<sequence>MTSADGQKQIHFKSQVQQQIHTEGDEERGIYVGDIGDNIQDTDIRQAFAQYGEVVRVQIARDRSGNRKPYGFVYYSSADDRNKVLQMFRQAGVPVKGRYLSINQAQRNKNLLVEKIPSDTNEDDLKEFLNRFGTISTMQFKKEEQRTFVEYTTRESAEKAKSKGGDQLFHGIKLQFSWADSQSLNNSLHIQFLLTPDTIMYTKQDLEEKIIERFTVFGKVIKVDIYKQMNADQQQTDSWVGWVSYAKNSDGERV</sequence>
<keyword evidence="2 3" id="KW-0694">RNA-binding</keyword>
<name>A0A5J4VA74_9EUKA</name>
<dbReference type="Proteomes" id="UP000324800">
    <property type="component" value="Unassembled WGS sequence"/>
</dbReference>
<dbReference type="EMBL" id="SNRW01008565">
    <property type="protein sequence ID" value="KAA6379330.1"/>
    <property type="molecule type" value="Genomic_DNA"/>
</dbReference>
<comment type="caution">
    <text evidence="6">The sequence shown here is derived from an EMBL/GenBank/DDBJ whole genome shotgun (WGS) entry which is preliminary data.</text>
</comment>
<dbReference type="AlphaFoldDB" id="A0A5J4VA74"/>
<evidence type="ECO:0000313" key="6">
    <source>
        <dbReference type="EMBL" id="KAA6379330.1"/>
    </source>
</evidence>
<evidence type="ECO:0000256" key="4">
    <source>
        <dbReference type="SAM" id="MobiDB-lite"/>
    </source>
</evidence>
<evidence type="ECO:0000259" key="5">
    <source>
        <dbReference type="PROSITE" id="PS50102"/>
    </source>
</evidence>
<feature type="region of interest" description="Disordered" evidence="4">
    <location>
        <begin position="1"/>
        <end position="23"/>
    </location>
</feature>
<dbReference type="InterPro" id="IPR000504">
    <property type="entry name" value="RRM_dom"/>
</dbReference>
<dbReference type="CDD" id="cd00590">
    <property type="entry name" value="RRM_SF"/>
    <property type="match status" value="2"/>
</dbReference>